<dbReference type="EMBL" id="CAXAMN010021840">
    <property type="protein sequence ID" value="CAK9063979.1"/>
    <property type="molecule type" value="Genomic_DNA"/>
</dbReference>
<name>A0ABP0NMI9_9DINO</name>
<reference evidence="1 2" key="1">
    <citation type="submission" date="2024-02" db="EMBL/GenBank/DDBJ databases">
        <authorList>
            <person name="Chen Y."/>
            <person name="Shah S."/>
            <person name="Dougan E. K."/>
            <person name="Thang M."/>
            <person name="Chan C."/>
        </authorList>
    </citation>
    <scope>NUCLEOTIDE SEQUENCE [LARGE SCALE GENOMIC DNA]</scope>
</reference>
<proteinExistence type="predicted"/>
<dbReference type="Proteomes" id="UP001642484">
    <property type="component" value="Unassembled WGS sequence"/>
</dbReference>
<sequence>MSPTRKPNILRAHASQEFDAVEFYAGRGNLTRFMKLAGYKEYTPQFARQVVDLYEDLVRTPRGLPHLPIHVPAALDTFQAMSDHCDLEFVELEPVFNYLRRSKHLVIPLEWRDHIPKPRM</sequence>
<accession>A0ABP0NMI9</accession>
<comment type="caution">
    <text evidence="1">The sequence shown here is derived from an EMBL/GenBank/DDBJ whole genome shotgun (WGS) entry which is preliminary data.</text>
</comment>
<evidence type="ECO:0000313" key="2">
    <source>
        <dbReference type="Proteomes" id="UP001642484"/>
    </source>
</evidence>
<gene>
    <name evidence="1" type="ORF">CCMP2556_LOCUS31424</name>
</gene>
<keyword evidence="2" id="KW-1185">Reference proteome</keyword>
<evidence type="ECO:0000313" key="1">
    <source>
        <dbReference type="EMBL" id="CAK9063979.1"/>
    </source>
</evidence>
<organism evidence="1 2">
    <name type="scientific">Durusdinium trenchii</name>
    <dbReference type="NCBI Taxonomy" id="1381693"/>
    <lineage>
        <taxon>Eukaryota</taxon>
        <taxon>Sar</taxon>
        <taxon>Alveolata</taxon>
        <taxon>Dinophyceae</taxon>
        <taxon>Suessiales</taxon>
        <taxon>Symbiodiniaceae</taxon>
        <taxon>Durusdinium</taxon>
    </lineage>
</organism>
<protein>
    <submittedName>
        <fullName evidence="1">Uncharacterized protein</fullName>
    </submittedName>
</protein>